<protein>
    <recommendedName>
        <fullName evidence="3">Transposase</fullName>
    </recommendedName>
</protein>
<proteinExistence type="predicted"/>
<evidence type="ECO:0000313" key="2">
    <source>
        <dbReference type="Proteomes" id="UP001632339"/>
    </source>
</evidence>
<sequence length="45" mass="4858">MKKEQAIGRNKGGLSTKIHACIDALGNPTGFYLTAGQAHDLLKWC</sequence>
<keyword evidence="2" id="KW-1185">Reference proteome</keyword>
<evidence type="ECO:0008006" key="3">
    <source>
        <dbReference type="Google" id="ProtNLM"/>
    </source>
</evidence>
<comment type="caution">
    <text evidence="1">The sequence shown here is derived from an EMBL/GenBank/DDBJ whole genome shotgun (WGS) entry which is preliminary data.</text>
</comment>
<gene>
    <name evidence="1" type="ORF">ACKVE0_04395</name>
</gene>
<name>A0ABW9JSS4_9GAMM</name>
<dbReference type="Proteomes" id="UP001632339">
    <property type="component" value="Unassembled WGS sequence"/>
</dbReference>
<organism evidence="1 2">
    <name type="scientific">Acinetobacter albensis</name>
    <dbReference type="NCBI Taxonomy" id="1673609"/>
    <lineage>
        <taxon>Bacteria</taxon>
        <taxon>Pseudomonadati</taxon>
        <taxon>Pseudomonadota</taxon>
        <taxon>Gammaproteobacteria</taxon>
        <taxon>Moraxellales</taxon>
        <taxon>Moraxellaceae</taxon>
        <taxon>Acinetobacter</taxon>
    </lineage>
</organism>
<evidence type="ECO:0000313" key="1">
    <source>
        <dbReference type="EMBL" id="MFN0296772.1"/>
    </source>
</evidence>
<dbReference type="EMBL" id="JBJXCW010000003">
    <property type="protein sequence ID" value="MFN0296772.1"/>
    <property type="molecule type" value="Genomic_DNA"/>
</dbReference>
<dbReference type="RefSeq" id="WP_409139749.1">
    <property type="nucleotide sequence ID" value="NZ_JBJXCW010000003.1"/>
</dbReference>
<accession>A0ABW9JSS4</accession>
<reference evidence="1 2" key="1">
    <citation type="submission" date="2024-12" db="EMBL/GenBank/DDBJ databases">
        <title>C001-4G Acinetobacter sp. assembled genome.</title>
        <authorList>
            <person name="D'Arcy K."/>
            <person name="Kingdon A.D.H."/>
            <person name="Breen A."/>
            <person name="Mckeown C."/>
            <person name="Allman E."/>
            <person name="Sharma P."/>
            <person name="Mcleman A."/>
            <person name="Roberts A.P."/>
        </authorList>
    </citation>
    <scope>NUCLEOTIDE SEQUENCE [LARGE SCALE GENOMIC DNA]</scope>
    <source>
        <strain evidence="1 2">C1-4G</strain>
    </source>
</reference>